<keyword evidence="2" id="KW-1185">Reference proteome</keyword>
<comment type="caution">
    <text evidence="1">The sequence shown here is derived from an EMBL/GenBank/DDBJ whole genome shotgun (WGS) entry which is preliminary data.</text>
</comment>
<reference evidence="1 2" key="1">
    <citation type="submission" date="2022-06" db="EMBL/GenBank/DDBJ databases">
        <title>Sequencing the genomes of 1000 actinobacteria strains.</title>
        <authorList>
            <person name="Klenk H.-P."/>
        </authorList>
    </citation>
    <scope>NUCLEOTIDE SEQUENCE [LARGE SCALE GENOMIC DNA]</scope>
    <source>
        <strain evidence="1 2">DSM 44170</strain>
    </source>
</reference>
<dbReference type="Pfam" id="PF05960">
    <property type="entry name" value="DUF885"/>
    <property type="match status" value="1"/>
</dbReference>
<dbReference type="EMBL" id="JAMZEC010000001">
    <property type="protein sequence ID" value="MCP2346625.1"/>
    <property type="molecule type" value="Genomic_DNA"/>
</dbReference>
<evidence type="ECO:0000313" key="2">
    <source>
        <dbReference type="Proteomes" id="UP001320766"/>
    </source>
</evidence>
<dbReference type="InterPro" id="IPR010281">
    <property type="entry name" value="DUF885"/>
</dbReference>
<protein>
    <submittedName>
        <fullName evidence="1">Uncharacterized protein (DUF885 family)</fullName>
    </submittedName>
</protein>
<dbReference type="RefSeq" id="WP_420540705.1">
    <property type="nucleotide sequence ID" value="NZ_BAAAVE010000012.1"/>
</dbReference>
<organism evidence="1 2">
    <name type="scientific">Nonomuraea roseoviolacea subsp. carminata</name>
    <dbReference type="NCBI Taxonomy" id="160689"/>
    <lineage>
        <taxon>Bacteria</taxon>
        <taxon>Bacillati</taxon>
        <taxon>Actinomycetota</taxon>
        <taxon>Actinomycetes</taxon>
        <taxon>Streptosporangiales</taxon>
        <taxon>Streptosporangiaceae</taxon>
        <taxon>Nonomuraea</taxon>
    </lineage>
</organism>
<sequence>MHRLLLDSLCGGYAWGKLAIRDLRDRARERWGTGFSPRGFHTALFDLGAPPLGLLDTALERG</sequence>
<dbReference type="Proteomes" id="UP001320766">
    <property type="component" value="Unassembled WGS sequence"/>
</dbReference>
<accession>A0ABT1JY29</accession>
<proteinExistence type="predicted"/>
<evidence type="ECO:0000313" key="1">
    <source>
        <dbReference type="EMBL" id="MCP2346625.1"/>
    </source>
</evidence>
<name>A0ABT1JY29_9ACTN</name>
<gene>
    <name evidence="1" type="ORF">HD595_002747</name>
</gene>